<feature type="transmembrane region" description="Helical" evidence="1">
    <location>
        <begin position="20"/>
        <end position="37"/>
    </location>
</feature>
<dbReference type="HOGENOM" id="CLU_077104_0_2_10"/>
<protein>
    <submittedName>
        <fullName evidence="2">Conserved hypothetical membrane protein</fullName>
    </submittedName>
</protein>
<name>G0L9P4_ZOBGA</name>
<dbReference type="KEGG" id="zga:ZOBELLIA_659"/>
<gene>
    <name evidence="2" type="ordered locus">zobellia_659</name>
</gene>
<dbReference type="PANTHER" id="PTHR21180">
    <property type="entry name" value="ENDONUCLEASE/EXONUCLEASE/PHOSPHATASE FAMILY DOMAIN-CONTAINING PROTEIN 1"/>
    <property type="match status" value="1"/>
</dbReference>
<dbReference type="PANTHER" id="PTHR21180:SF32">
    <property type="entry name" value="ENDONUCLEASE_EXONUCLEASE_PHOSPHATASE FAMILY DOMAIN-CONTAINING PROTEIN 1"/>
    <property type="match status" value="1"/>
</dbReference>
<dbReference type="Pfam" id="PF12836">
    <property type="entry name" value="HHH_3"/>
    <property type="match status" value="2"/>
</dbReference>
<dbReference type="EMBL" id="FP476056">
    <property type="protein sequence ID" value="CAZ94725.1"/>
    <property type="molecule type" value="Genomic_DNA"/>
</dbReference>
<sequence>MRMENFKSHFRFNKQERSGIFYLLFIIIALQIGFFILRSVTAESGDSSFWLDSRLQSEIDSLKVRSQQKDSVKIYPFNPNYITDYKGYTLGMSIDEIDRLHRFRKAGKFVNSVEGFQKVTGVSDSLLRAISPYFKFPDWVRKKERVQKGVTVSGIPEREYGANLGIRDLNEVTAQELQEVNGIGETLSARIVKFRNRLGGFLVNEQLYDVYGLKPEVVERTLERFQVLKKPVVEKININTASAKSLSKLVYIQKEVAESIVNYRNVNGNLVSFDELSKIENFPIEKIDRIKLYLAL</sequence>
<dbReference type="InterPro" id="IPR010994">
    <property type="entry name" value="RuvA_2-like"/>
</dbReference>
<keyword evidence="1" id="KW-0472">Membrane</keyword>
<proteinExistence type="predicted"/>
<dbReference type="PATRIC" id="fig|63186.3.peg.647"/>
<dbReference type="SUPFAM" id="SSF47781">
    <property type="entry name" value="RuvA domain 2-like"/>
    <property type="match status" value="2"/>
</dbReference>
<evidence type="ECO:0000256" key="1">
    <source>
        <dbReference type="SAM" id="Phobius"/>
    </source>
</evidence>
<dbReference type="AlphaFoldDB" id="G0L9P4"/>
<evidence type="ECO:0000313" key="2">
    <source>
        <dbReference type="EMBL" id="CAZ94725.1"/>
    </source>
</evidence>
<accession>G0L9P4</accession>
<keyword evidence="1" id="KW-1133">Transmembrane helix</keyword>
<dbReference type="InterPro" id="IPR051675">
    <property type="entry name" value="Endo/Exo/Phosphatase_dom_1"/>
</dbReference>
<dbReference type="STRING" id="63186.ZOBELLIA_659"/>
<dbReference type="Proteomes" id="UP000008898">
    <property type="component" value="Chromosome"/>
</dbReference>
<evidence type="ECO:0000313" key="3">
    <source>
        <dbReference type="Proteomes" id="UP000008898"/>
    </source>
</evidence>
<keyword evidence="1" id="KW-0812">Transmembrane</keyword>
<organism evidence="2 3">
    <name type="scientific">Zobellia galactanivorans (strain DSM 12802 / CCUG 47099 / CIP 106680 / NCIMB 13871 / Dsij)</name>
    <dbReference type="NCBI Taxonomy" id="63186"/>
    <lineage>
        <taxon>Bacteria</taxon>
        <taxon>Pseudomonadati</taxon>
        <taxon>Bacteroidota</taxon>
        <taxon>Flavobacteriia</taxon>
        <taxon>Flavobacteriales</taxon>
        <taxon>Flavobacteriaceae</taxon>
        <taxon>Zobellia</taxon>
    </lineage>
</organism>
<dbReference type="Gene3D" id="1.10.150.280">
    <property type="entry name" value="AF1531-like domain"/>
    <property type="match status" value="2"/>
</dbReference>
<reference evidence="2 3" key="2">
    <citation type="journal article" date="2012" name="Environ. Microbiol.">
        <title>Characterization of the first alginolytic operons in a marine bacterium: from their emergence in marine Flavobacteriia to their independent transfers to marine Proteobacteria and human gut Bacteroides.</title>
        <authorList>
            <person name="Thomas F."/>
            <person name="Barbeyron T."/>
            <person name="Tonon T."/>
            <person name="Genicot S."/>
            <person name="Czjzek M."/>
            <person name="Michel G."/>
        </authorList>
    </citation>
    <scope>NUCLEOTIDE SEQUENCE [LARGE SCALE GENOMIC DNA]</scope>
    <source>
        <strain evidence="3">DSM 12802 / CCUG 47099 / CIP 106680 / NCIMB 13871 / Dsij</strain>
    </source>
</reference>
<keyword evidence="3" id="KW-1185">Reference proteome</keyword>
<reference evidence="3" key="1">
    <citation type="submission" date="2009-07" db="EMBL/GenBank/DDBJ databases">
        <title>Complete genome sequence of Zobellia galactanivorans Dsij.</title>
        <authorList>
            <consortium name="Genoscope - CEA"/>
        </authorList>
    </citation>
    <scope>NUCLEOTIDE SEQUENCE [LARGE SCALE GENOMIC DNA]</scope>
    <source>
        <strain evidence="3">DSM 12802 / CCUG 47099 / CIP 106680 / NCIMB 13871 / Dsij</strain>
    </source>
</reference>